<accession>A0A7S5R1X9</accession>
<proteinExistence type="predicted"/>
<name>A0A7S5R1X9_9CAUD</name>
<protein>
    <submittedName>
        <fullName evidence="1">Uncharacterized protein</fullName>
    </submittedName>
</protein>
<dbReference type="EMBL" id="MN988482">
    <property type="protein sequence ID" value="QIG67666.1"/>
    <property type="molecule type" value="Genomic_DNA"/>
</dbReference>
<evidence type="ECO:0000313" key="1">
    <source>
        <dbReference type="EMBL" id="QIG67666.1"/>
    </source>
</evidence>
<evidence type="ECO:0000313" key="2">
    <source>
        <dbReference type="Proteomes" id="UP000612501"/>
    </source>
</evidence>
<dbReference type="Proteomes" id="UP000612501">
    <property type="component" value="Segment"/>
</dbReference>
<organism evidence="1 2">
    <name type="scientific">Rhizobium phage RHph_Y17</name>
    <dbReference type="NCBI Taxonomy" id="2509771"/>
    <lineage>
        <taxon>Viruses</taxon>
        <taxon>Duplodnaviria</taxon>
        <taxon>Heunggongvirae</taxon>
        <taxon>Uroviricota</taxon>
        <taxon>Caudoviricetes</taxon>
        <taxon>Kleczkowskavirus</taxon>
        <taxon>Kleczkowskavirus RHEph4</taxon>
    </lineage>
</organism>
<sequence length="93" mass="10388">MISSCANDNLVKQLQADAKKQGEINAGINLPPYPAECWQDEPYIPIKPGDQKVAIIDRSDRAIDRANARKNRCGPVFYGNVLKQFDTSQKIAR</sequence>
<reference evidence="1" key="1">
    <citation type="submission" date="2020-01" db="EMBL/GenBank/DDBJ databases">
        <title>Patterns of diversity and host range of bacteriophage communities associated with bean-nodulatin bacteria.</title>
        <authorList>
            <person name="Vann Cauwenberghe J."/>
            <person name="Santamaria R.I."/>
            <person name="Bustos P."/>
            <person name="Juarez S."/>
            <person name="Gonzalez V."/>
        </authorList>
    </citation>
    <scope>NUCLEOTIDE SEQUENCE</scope>
</reference>
<gene>
    <name evidence="1" type="ORF">EVB51_049</name>
</gene>